<evidence type="ECO:0000256" key="3">
    <source>
        <dbReference type="ARBA" id="ARBA00022630"/>
    </source>
</evidence>
<reference evidence="7" key="1">
    <citation type="journal article" date="2020" name="Nature">
        <title>Giant virus diversity and host interactions through global metagenomics.</title>
        <authorList>
            <person name="Schulz F."/>
            <person name="Roux S."/>
            <person name="Paez-Espino D."/>
            <person name="Jungbluth S."/>
            <person name="Walsh D.A."/>
            <person name="Denef V.J."/>
            <person name="McMahon K.D."/>
            <person name="Konstantinidis K.T."/>
            <person name="Eloe-Fadrosh E.A."/>
            <person name="Kyrpides N.C."/>
            <person name="Woyke T."/>
        </authorList>
    </citation>
    <scope>NUCLEOTIDE SEQUENCE</scope>
    <source>
        <strain evidence="7">GVMAG-M-3300025572-1</strain>
    </source>
</reference>
<sequence length="582" mass="63126">MEKVLVLLFLCFSGVLCKQYDVIVVGAGGSGSVVAAQLSANPRTKVLLLERGDDNSDLFNNVVFFWDAPIVGAGARINQLTSSNFYVNKLYSQEFNLNMRSLPTFTPITAGGGTSINGNAFGRYTADDMASWGMPGLTYEETINDWKAMERCVGDACNPAYHGTSGPIATRTIQPNSVLQQIMNVMPGIFGVPLNPDTNGPNATGIGLLPRNIDVIEGTTTLPSTETVLQQLHIDPKRLKEALPRSYSKFHKYQNHSNLVTGIPIRQDSWSRFVKPVLSRPNLTVKLGAKVLKLELKSNGKHDVVYEYQNNIYRDKAGKTVVLSAGVYSTPQLLMLSGIGPRAHLENLGIDVVVDNPHVGQNLQDSILTSAIYATPVAPAAPSPGSIVVGYYRSPTFTDEGTDMEVAIAAISGPPAPPTFVQLYLVQLTQLRHNAVGSLTLQTKNPNMPPLFSFNMYSTDEEVQPLVDQFKKIRLTMASSGIPFTEVSPGYTAVPLNATDAQITQYLKSVVNVEWHTVGTCSLGKVVDHRFRLIDGNGKVIPGVRIIDLSTVPKRGRSHGTSSGSMFLGMVGSRFIKEDLGL</sequence>
<dbReference type="Pfam" id="PF00732">
    <property type="entry name" value="GMC_oxred_N"/>
    <property type="match status" value="1"/>
</dbReference>
<accession>A0A6C0IWE4</accession>
<dbReference type="EMBL" id="MN740283">
    <property type="protein sequence ID" value="QHT97588.1"/>
    <property type="molecule type" value="Genomic_DNA"/>
</dbReference>
<name>A0A6C0IWE4_9ZZZZ</name>
<feature type="domain" description="Glucose-methanol-choline oxidoreductase C-terminal" evidence="6">
    <location>
        <begin position="435"/>
        <end position="559"/>
    </location>
</feature>
<dbReference type="SUPFAM" id="SSF54373">
    <property type="entry name" value="FAD-linked reductases, C-terminal domain"/>
    <property type="match status" value="1"/>
</dbReference>
<proteinExistence type="inferred from homology"/>
<feature type="domain" description="Glucose-methanol-choline oxidoreductase N-terminal" evidence="5">
    <location>
        <begin position="21"/>
        <end position="365"/>
    </location>
</feature>
<organism evidence="7">
    <name type="scientific">viral metagenome</name>
    <dbReference type="NCBI Taxonomy" id="1070528"/>
    <lineage>
        <taxon>unclassified sequences</taxon>
        <taxon>metagenomes</taxon>
        <taxon>organismal metagenomes</taxon>
    </lineage>
</organism>
<comment type="similarity">
    <text evidence="2">Belongs to the GMC oxidoreductase family.</text>
</comment>
<protein>
    <recommendedName>
        <fullName evidence="8">Glucose-methanol-choline oxidoreductase N-terminal domain-containing protein</fullName>
    </recommendedName>
</protein>
<dbReference type="Pfam" id="PF05199">
    <property type="entry name" value="GMC_oxred_C"/>
    <property type="match status" value="1"/>
</dbReference>
<dbReference type="InterPro" id="IPR012132">
    <property type="entry name" value="GMC_OxRdtase"/>
</dbReference>
<dbReference type="PANTHER" id="PTHR11552:SF147">
    <property type="entry name" value="CHOLINE DEHYDROGENASE, MITOCHONDRIAL"/>
    <property type="match status" value="1"/>
</dbReference>
<evidence type="ECO:0000259" key="5">
    <source>
        <dbReference type="Pfam" id="PF00732"/>
    </source>
</evidence>
<dbReference type="GO" id="GO:0016614">
    <property type="term" value="F:oxidoreductase activity, acting on CH-OH group of donors"/>
    <property type="evidence" value="ECO:0007669"/>
    <property type="project" value="InterPro"/>
</dbReference>
<dbReference type="InterPro" id="IPR000172">
    <property type="entry name" value="GMC_OxRdtase_N"/>
</dbReference>
<comment type="cofactor">
    <cofactor evidence="1">
        <name>FAD</name>
        <dbReference type="ChEBI" id="CHEBI:57692"/>
    </cofactor>
</comment>
<dbReference type="InterPro" id="IPR007867">
    <property type="entry name" value="GMC_OxRtase_C"/>
</dbReference>
<keyword evidence="4" id="KW-0274">FAD</keyword>
<evidence type="ECO:0000256" key="1">
    <source>
        <dbReference type="ARBA" id="ARBA00001974"/>
    </source>
</evidence>
<evidence type="ECO:0000313" key="7">
    <source>
        <dbReference type="EMBL" id="QHT97588.1"/>
    </source>
</evidence>
<evidence type="ECO:0000256" key="4">
    <source>
        <dbReference type="ARBA" id="ARBA00022827"/>
    </source>
</evidence>
<evidence type="ECO:0000259" key="6">
    <source>
        <dbReference type="Pfam" id="PF05199"/>
    </source>
</evidence>
<keyword evidence="3" id="KW-0285">Flavoprotein</keyword>
<dbReference type="Gene3D" id="3.30.410.40">
    <property type="match status" value="1"/>
</dbReference>
<dbReference type="InterPro" id="IPR036188">
    <property type="entry name" value="FAD/NAD-bd_sf"/>
</dbReference>
<dbReference type="AlphaFoldDB" id="A0A6C0IWE4"/>
<evidence type="ECO:0008006" key="8">
    <source>
        <dbReference type="Google" id="ProtNLM"/>
    </source>
</evidence>
<dbReference type="Gene3D" id="3.50.50.60">
    <property type="entry name" value="FAD/NAD(P)-binding domain"/>
    <property type="match status" value="1"/>
</dbReference>
<evidence type="ECO:0000256" key="2">
    <source>
        <dbReference type="ARBA" id="ARBA00010790"/>
    </source>
</evidence>
<dbReference type="PIRSF" id="PIRSF000137">
    <property type="entry name" value="Alcohol_oxidase"/>
    <property type="match status" value="1"/>
</dbReference>
<dbReference type="SUPFAM" id="SSF51905">
    <property type="entry name" value="FAD/NAD(P)-binding domain"/>
    <property type="match status" value="1"/>
</dbReference>
<dbReference type="PANTHER" id="PTHR11552">
    <property type="entry name" value="GLUCOSE-METHANOL-CHOLINE GMC OXIDOREDUCTASE"/>
    <property type="match status" value="1"/>
</dbReference>
<dbReference type="GO" id="GO:0050660">
    <property type="term" value="F:flavin adenine dinucleotide binding"/>
    <property type="evidence" value="ECO:0007669"/>
    <property type="project" value="InterPro"/>
</dbReference>